<reference evidence="2" key="1">
    <citation type="submission" date="2016-10" db="EMBL/GenBank/DDBJ databases">
        <title>Sequence of Gallionella enrichment culture.</title>
        <authorList>
            <person name="Poehlein A."/>
            <person name="Muehling M."/>
            <person name="Daniel R."/>
        </authorList>
    </citation>
    <scope>NUCLEOTIDE SEQUENCE</scope>
</reference>
<sequence>MTVGDVPLRLAVVGDELVAGAGDPKGLGWVGRVVARTVADPPMVALTLAVPGETSTSLGHRWDEETARRFAPDHDNRLVVALGRADVGAGLSLARSRLNLANILDVAESRRIPTFVVGPPPGQTSDNEKIGELSHAYADVATRRHVPFVDTFTPLITHEQWLADLASGDGVLPGQAGYGLIAWLVLHTGWYDWLGLPDDAT</sequence>
<proteinExistence type="predicted"/>
<dbReference type="InterPro" id="IPR013830">
    <property type="entry name" value="SGNH_hydro"/>
</dbReference>
<organism evidence="2">
    <name type="scientific">mine drainage metagenome</name>
    <dbReference type="NCBI Taxonomy" id="410659"/>
    <lineage>
        <taxon>unclassified sequences</taxon>
        <taxon>metagenomes</taxon>
        <taxon>ecological metagenomes</taxon>
    </lineage>
</organism>
<dbReference type="InterPro" id="IPR036514">
    <property type="entry name" value="SGNH_hydro_sf"/>
</dbReference>
<dbReference type="Pfam" id="PF13472">
    <property type="entry name" value="Lipase_GDSL_2"/>
    <property type="match status" value="1"/>
</dbReference>
<dbReference type="AlphaFoldDB" id="A0A1J5QMC3"/>
<dbReference type="SUPFAM" id="SSF52266">
    <property type="entry name" value="SGNH hydrolase"/>
    <property type="match status" value="1"/>
</dbReference>
<gene>
    <name evidence="2" type="ORF">GALL_334640</name>
</gene>
<evidence type="ECO:0000313" key="2">
    <source>
        <dbReference type="EMBL" id="OIQ84705.1"/>
    </source>
</evidence>
<evidence type="ECO:0000259" key="1">
    <source>
        <dbReference type="Pfam" id="PF13472"/>
    </source>
</evidence>
<name>A0A1J5QMC3_9ZZZZ</name>
<dbReference type="Gene3D" id="3.40.50.1110">
    <property type="entry name" value="SGNH hydrolase"/>
    <property type="match status" value="1"/>
</dbReference>
<comment type="caution">
    <text evidence="2">The sequence shown here is derived from an EMBL/GenBank/DDBJ whole genome shotgun (WGS) entry which is preliminary data.</text>
</comment>
<accession>A0A1J5QMC3</accession>
<feature type="domain" description="SGNH hydrolase-type esterase" evidence="1">
    <location>
        <begin position="12"/>
        <end position="179"/>
    </location>
</feature>
<protein>
    <recommendedName>
        <fullName evidence="1">SGNH hydrolase-type esterase domain-containing protein</fullName>
    </recommendedName>
</protein>
<dbReference type="EMBL" id="MLJW01000597">
    <property type="protein sequence ID" value="OIQ84705.1"/>
    <property type="molecule type" value="Genomic_DNA"/>
</dbReference>